<dbReference type="Proteomes" id="UP000258309">
    <property type="component" value="Unassembled WGS sequence"/>
</dbReference>
<protein>
    <submittedName>
        <fullName evidence="1">Uncharacterized protein</fullName>
    </submittedName>
</protein>
<proteinExistence type="predicted"/>
<keyword evidence="2" id="KW-1185">Reference proteome</keyword>
<gene>
    <name evidence="1" type="ORF">B7463_g8731</name>
</gene>
<name>A0A3E2H2G6_SCYLI</name>
<reference evidence="1 2" key="1">
    <citation type="submission" date="2018-05" db="EMBL/GenBank/DDBJ databases">
        <title>Draft genome sequence of Scytalidium lignicola DSM 105466, a ubiquitous saprotrophic fungus.</title>
        <authorList>
            <person name="Buettner E."/>
            <person name="Gebauer A.M."/>
            <person name="Hofrichter M."/>
            <person name="Liers C."/>
            <person name="Kellner H."/>
        </authorList>
    </citation>
    <scope>NUCLEOTIDE SEQUENCE [LARGE SCALE GENOMIC DNA]</scope>
    <source>
        <strain evidence="1 2">DSM 105466</strain>
    </source>
</reference>
<feature type="non-terminal residue" evidence="1">
    <location>
        <position position="282"/>
    </location>
</feature>
<organism evidence="1 2">
    <name type="scientific">Scytalidium lignicola</name>
    <name type="common">Hyphomycete</name>
    <dbReference type="NCBI Taxonomy" id="5539"/>
    <lineage>
        <taxon>Eukaryota</taxon>
        <taxon>Fungi</taxon>
        <taxon>Dikarya</taxon>
        <taxon>Ascomycota</taxon>
        <taxon>Pezizomycotina</taxon>
        <taxon>Leotiomycetes</taxon>
        <taxon>Leotiomycetes incertae sedis</taxon>
        <taxon>Scytalidium</taxon>
    </lineage>
</organism>
<sequence length="282" mass="31091">MQVYIEAATTFLPDVSLLVAIATETNPVGTNSDLPSWVPNWSANIGKSQVEDISVVSWDNLKRFKVREGYTGWSVPMPNQIVHLWGPILISESSLLVMQGCAIGSVSGVSAESVDLFSHEELKNMESGWRSDNKSPSQVFFRCDNHFSGIAPPKSPYFGVCPAKTSAGDIMGYFPSNHHHESPSGQGSERLFIFRPASDNGVNVDHVVEKALTRYKAKKLLVNYMPEILHFTCVGECYVIGEEPRPFGDDLHHSDHYTLCNGILGKVLVFSRICSIGLALNF</sequence>
<accession>A0A3E2H2G6</accession>
<feature type="non-terminal residue" evidence="1">
    <location>
        <position position="1"/>
    </location>
</feature>
<dbReference type="EMBL" id="NCSJ02000198">
    <property type="protein sequence ID" value="RFU27596.1"/>
    <property type="molecule type" value="Genomic_DNA"/>
</dbReference>
<dbReference type="AlphaFoldDB" id="A0A3E2H2G6"/>
<comment type="caution">
    <text evidence="1">The sequence shown here is derived from an EMBL/GenBank/DDBJ whole genome shotgun (WGS) entry which is preliminary data.</text>
</comment>
<evidence type="ECO:0000313" key="2">
    <source>
        <dbReference type="Proteomes" id="UP000258309"/>
    </source>
</evidence>
<evidence type="ECO:0000313" key="1">
    <source>
        <dbReference type="EMBL" id="RFU27596.1"/>
    </source>
</evidence>